<evidence type="ECO:0000256" key="7">
    <source>
        <dbReference type="ARBA" id="ARBA00022777"/>
    </source>
</evidence>
<keyword evidence="3" id="KW-0723">Serine/threonine-protein kinase</keyword>
<sequence length="103" mass="12156">MYNYTKLDKICEGNYATVYKAKDQRDGKIVALKKIRFESEDEGVPQTVIREIALLRQLHHKNIVRLEEVKIESIKSVYLVFEFVPMDLKKYLDSIPKHEKLDT</sequence>
<accession>A0A9J6FRS8</accession>
<evidence type="ECO:0000256" key="5">
    <source>
        <dbReference type="ARBA" id="ARBA00022679"/>
    </source>
</evidence>
<dbReference type="SUPFAM" id="SSF56112">
    <property type="entry name" value="Protein kinase-like (PK-like)"/>
    <property type="match status" value="1"/>
</dbReference>
<dbReference type="FunFam" id="3.30.200.20:FF:000375">
    <property type="entry name" value="Cell division related protein kinase 2"/>
    <property type="match status" value="1"/>
</dbReference>
<comment type="caution">
    <text evidence="14">The sequence shown here is derived from an EMBL/GenBank/DDBJ whole genome shotgun (WGS) entry which is preliminary data.</text>
</comment>
<dbReference type="PROSITE" id="PS50011">
    <property type="entry name" value="PROTEIN_KINASE_DOM"/>
    <property type="match status" value="1"/>
</dbReference>
<evidence type="ECO:0000256" key="3">
    <source>
        <dbReference type="ARBA" id="ARBA00022527"/>
    </source>
</evidence>
<evidence type="ECO:0000259" key="13">
    <source>
        <dbReference type="PROSITE" id="PS50011"/>
    </source>
</evidence>
<comment type="catalytic activity">
    <reaction evidence="11">
        <text>L-seryl-[protein] + ATP = O-phospho-L-seryl-[protein] + ADP + H(+)</text>
        <dbReference type="Rhea" id="RHEA:17989"/>
        <dbReference type="Rhea" id="RHEA-COMP:9863"/>
        <dbReference type="Rhea" id="RHEA-COMP:11604"/>
        <dbReference type="ChEBI" id="CHEBI:15378"/>
        <dbReference type="ChEBI" id="CHEBI:29999"/>
        <dbReference type="ChEBI" id="CHEBI:30616"/>
        <dbReference type="ChEBI" id="CHEBI:83421"/>
        <dbReference type="ChEBI" id="CHEBI:456216"/>
        <dbReference type="EC" id="2.7.11.22"/>
    </reaction>
</comment>
<keyword evidence="7" id="KW-0418">Kinase</keyword>
<gene>
    <name evidence="14" type="ORF">HPB48_012301</name>
</gene>
<protein>
    <recommendedName>
        <fullName evidence="13">Protein kinase domain-containing protein</fullName>
    </recommendedName>
</protein>
<evidence type="ECO:0000256" key="4">
    <source>
        <dbReference type="ARBA" id="ARBA00022553"/>
    </source>
</evidence>
<dbReference type="Proteomes" id="UP000821853">
    <property type="component" value="Unassembled WGS sequence"/>
</dbReference>
<dbReference type="AlphaFoldDB" id="A0A9J6FRS8"/>
<dbReference type="InterPro" id="IPR050108">
    <property type="entry name" value="CDK"/>
</dbReference>
<dbReference type="InterPro" id="IPR011009">
    <property type="entry name" value="Kinase-like_dom_sf"/>
</dbReference>
<evidence type="ECO:0000256" key="11">
    <source>
        <dbReference type="ARBA" id="ARBA00048367"/>
    </source>
</evidence>
<evidence type="ECO:0000256" key="6">
    <source>
        <dbReference type="ARBA" id="ARBA00022741"/>
    </source>
</evidence>
<dbReference type="GO" id="GO:0004693">
    <property type="term" value="F:cyclin-dependent protein serine/threonine kinase activity"/>
    <property type="evidence" value="ECO:0007669"/>
    <property type="project" value="UniProtKB-EC"/>
</dbReference>
<evidence type="ECO:0000256" key="1">
    <source>
        <dbReference type="ARBA" id="ARBA00004123"/>
    </source>
</evidence>
<keyword evidence="15" id="KW-1185">Reference proteome</keyword>
<dbReference type="GO" id="GO:0005634">
    <property type="term" value="C:nucleus"/>
    <property type="evidence" value="ECO:0007669"/>
    <property type="project" value="UniProtKB-SubCell"/>
</dbReference>
<comment type="catalytic activity">
    <reaction evidence="10">
        <text>L-threonyl-[protein] + ATP = O-phospho-L-threonyl-[protein] + ADP + H(+)</text>
        <dbReference type="Rhea" id="RHEA:46608"/>
        <dbReference type="Rhea" id="RHEA-COMP:11060"/>
        <dbReference type="Rhea" id="RHEA-COMP:11605"/>
        <dbReference type="ChEBI" id="CHEBI:15378"/>
        <dbReference type="ChEBI" id="CHEBI:30013"/>
        <dbReference type="ChEBI" id="CHEBI:30616"/>
        <dbReference type="ChEBI" id="CHEBI:61977"/>
        <dbReference type="ChEBI" id="CHEBI:456216"/>
        <dbReference type="EC" id="2.7.11.22"/>
    </reaction>
</comment>
<evidence type="ECO:0000256" key="12">
    <source>
        <dbReference type="ARBA" id="ARBA00049280"/>
    </source>
</evidence>
<dbReference type="GO" id="GO:0000086">
    <property type="term" value="P:G2/M transition of mitotic cell cycle"/>
    <property type="evidence" value="ECO:0007669"/>
    <property type="project" value="TreeGrafter"/>
</dbReference>
<dbReference type="EMBL" id="JABSTR010000003">
    <property type="protein sequence ID" value="KAH9365845.1"/>
    <property type="molecule type" value="Genomic_DNA"/>
</dbReference>
<keyword evidence="9" id="KW-0539">Nucleus</keyword>
<evidence type="ECO:0000256" key="9">
    <source>
        <dbReference type="ARBA" id="ARBA00023242"/>
    </source>
</evidence>
<keyword evidence="8" id="KW-0067">ATP-binding</keyword>
<dbReference type="GO" id="GO:0007095">
    <property type="term" value="P:mitotic G2 DNA damage checkpoint signaling"/>
    <property type="evidence" value="ECO:0007669"/>
    <property type="project" value="TreeGrafter"/>
</dbReference>
<dbReference type="PANTHER" id="PTHR24056">
    <property type="entry name" value="CELL DIVISION PROTEIN KINASE"/>
    <property type="match status" value="1"/>
</dbReference>
<dbReference type="InterPro" id="IPR000719">
    <property type="entry name" value="Prot_kinase_dom"/>
</dbReference>
<name>A0A9J6FRS8_HAELO</name>
<feature type="domain" description="Protein kinase" evidence="13">
    <location>
        <begin position="4"/>
        <end position="103"/>
    </location>
</feature>
<evidence type="ECO:0000256" key="2">
    <source>
        <dbReference type="ARBA" id="ARBA00006485"/>
    </source>
</evidence>
<evidence type="ECO:0000256" key="8">
    <source>
        <dbReference type="ARBA" id="ARBA00022840"/>
    </source>
</evidence>
<keyword evidence="6" id="KW-0547">Nucleotide-binding</keyword>
<dbReference type="GO" id="GO:0008353">
    <property type="term" value="F:RNA polymerase II CTD heptapeptide repeat kinase activity"/>
    <property type="evidence" value="ECO:0007669"/>
    <property type="project" value="UniProtKB-EC"/>
</dbReference>
<dbReference type="OMA" id="ICEGNYA"/>
<evidence type="ECO:0000313" key="15">
    <source>
        <dbReference type="Proteomes" id="UP000821853"/>
    </source>
</evidence>
<dbReference type="GO" id="GO:0005524">
    <property type="term" value="F:ATP binding"/>
    <property type="evidence" value="ECO:0007669"/>
    <property type="project" value="UniProtKB-KW"/>
</dbReference>
<dbReference type="Pfam" id="PF00069">
    <property type="entry name" value="Pkinase"/>
    <property type="match status" value="1"/>
</dbReference>
<dbReference type="OrthoDB" id="1732493at2759"/>
<reference evidence="14 15" key="1">
    <citation type="journal article" date="2020" name="Cell">
        <title>Large-Scale Comparative Analyses of Tick Genomes Elucidate Their Genetic Diversity and Vector Capacities.</title>
        <authorList>
            <consortium name="Tick Genome and Microbiome Consortium (TIGMIC)"/>
            <person name="Jia N."/>
            <person name="Wang J."/>
            <person name="Shi W."/>
            <person name="Du L."/>
            <person name="Sun Y."/>
            <person name="Zhan W."/>
            <person name="Jiang J.F."/>
            <person name="Wang Q."/>
            <person name="Zhang B."/>
            <person name="Ji P."/>
            <person name="Bell-Sakyi L."/>
            <person name="Cui X.M."/>
            <person name="Yuan T.T."/>
            <person name="Jiang B.G."/>
            <person name="Yang W.F."/>
            <person name="Lam T.T."/>
            <person name="Chang Q.C."/>
            <person name="Ding S.J."/>
            <person name="Wang X.J."/>
            <person name="Zhu J.G."/>
            <person name="Ruan X.D."/>
            <person name="Zhao L."/>
            <person name="Wei J.T."/>
            <person name="Ye R.Z."/>
            <person name="Que T.C."/>
            <person name="Du C.H."/>
            <person name="Zhou Y.H."/>
            <person name="Cheng J.X."/>
            <person name="Dai P.F."/>
            <person name="Guo W.B."/>
            <person name="Han X.H."/>
            <person name="Huang E.J."/>
            <person name="Li L.F."/>
            <person name="Wei W."/>
            <person name="Gao Y.C."/>
            <person name="Liu J.Z."/>
            <person name="Shao H.Z."/>
            <person name="Wang X."/>
            <person name="Wang C.C."/>
            <person name="Yang T.C."/>
            <person name="Huo Q.B."/>
            <person name="Li W."/>
            <person name="Chen H.Y."/>
            <person name="Chen S.E."/>
            <person name="Zhou L.G."/>
            <person name="Ni X.B."/>
            <person name="Tian J.H."/>
            <person name="Sheng Y."/>
            <person name="Liu T."/>
            <person name="Pan Y.S."/>
            <person name="Xia L.Y."/>
            <person name="Li J."/>
            <person name="Zhao F."/>
            <person name="Cao W.C."/>
        </authorList>
    </citation>
    <scope>NUCLEOTIDE SEQUENCE [LARGE SCALE GENOMIC DNA]</scope>
    <source>
        <strain evidence="14">HaeL-2018</strain>
    </source>
</reference>
<keyword evidence="5" id="KW-0808">Transferase</keyword>
<proteinExistence type="inferred from homology"/>
<comment type="catalytic activity">
    <reaction evidence="12">
        <text>[DNA-directed RNA polymerase] + ATP = phospho-[DNA-directed RNA polymerase] + ADP + H(+)</text>
        <dbReference type="Rhea" id="RHEA:10216"/>
        <dbReference type="Rhea" id="RHEA-COMP:11321"/>
        <dbReference type="Rhea" id="RHEA-COMP:11322"/>
        <dbReference type="ChEBI" id="CHEBI:15378"/>
        <dbReference type="ChEBI" id="CHEBI:30616"/>
        <dbReference type="ChEBI" id="CHEBI:43176"/>
        <dbReference type="ChEBI" id="CHEBI:68546"/>
        <dbReference type="ChEBI" id="CHEBI:456216"/>
        <dbReference type="EC" id="2.7.11.23"/>
    </reaction>
</comment>
<dbReference type="Gene3D" id="3.30.200.20">
    <property type="entry name" value="Phosphorylase Kinase, domain 1"/>
    <property type="match status" value="1"/>
</dbReference>
<evidence type="ECO:0000256" key="10">
    <source>
        <dbReference type="ARBA" id="ARBA00047811"/>
    </source>
</evidence>
<dbReference type="PANTHER" id="PTHR24056:SF334">
    <property type="entry name" value="CYCLIN-DEPENDENT KINASE 1"/>
    <property type="match status" value="1"/>
</dbReference>
<evidence type="ECO:0000313" key="14">
    <source>
        <dbReference type="EMBL" id="KAH9365845.1"/>
    </source>
</evidence>
<comment type="subcellular location">
    <subcellularLocation>
        <location evidence="1">Nucleus</location>
    </subcellularLocation>
</comment>
<dbReference type="VEuPathDB" id="VectorBase:HLOH_056819"/>
<organism evidence="14 15">
    <name type="scientific">Haemaphysalis longicornis</name>
    <name type="common">Bush tick</name>
    <dbReference type="NCBI Taxonomy" id="44386"/>
    <lineage>
        <taxon>Eukaryota</taxon>
        <taxon>Metazoa</taxon>
        <taxon>Ecdysozoa</taxon>
        <taxon>Arthropoda</taxon>
        <taxon>Chelicerata</taxon>
        <taxon>Arachnida</taxon>
        <taxon>Acari</taxon>
        <taxon>Parasitiformes</taxon>
        <taxon>Ixodida</taxon>
        <taxon>Ixodoidea</taxon>
        <taxon>Ixodidae</taxon>
        <taxon>Haemaphysalinae</taxon>
        <taxon>Haemaphysalis</taxon>
    </lineage>
</organism>
<comment type="similarity">
    <text evidence="2">Belongs to the protein kinase superfamily. CMGC Ser/Thr protein kinase family. CDC2/CDKX subfamily.</text>
</comment>
<keyword evidence="4" id="KW-0597">Phosphoprotein</keyword>